<dbReference type="Proteomes" id="UP000070700">
    <property type="component" value="Unassembled WGS sequence"/>
</dbReference>
<feature type="signal peptide" evidence="1">
    <location>
        <begin position="1"/>
        <end position="19"/>
    </location>
</feature>
<feature type="chain" id="PRO_5008267654" evidence="1">
    <location>
        <begin position="20"/>
        <end position="134"/>
    </location>
</feature>
<name>A0A194WXA4_MOLSC</name>
<accession>A0A194WXA4</accession>
<evidence type="ECO:0000313" key="3">
    <source>
        <dbReference type="Proteomes" id="UP000070700"/>
    </source>
</evidence>
<dbReference type="OrthoDB" id="3550063at2759"/>
<keyword evidence="1" id="KW-0732">Signal</keyword>
<protein>
    <submittedName>
        <fullName evidence="2">Uncharacterized protein</fullName>
    </submittedName>
</protein>
<evidence type="ECO:0000256" key="1">
    <source>
        <dbReference type="SAM" id="SignalP"/>
    </source>
</evidence>
<dbReference type="RefSeq" id="XP_018066915.1">
    <property type="nucleotide sequence ID" value="XM_018213364.1"/>
</dbReference>
<dbReference type="AlphaFoldDB" id="A0A194WXA4"/>
<keyword evidence="3" id="KW-1185">Reference proteome</keyword>
<dbReference type="InParanoid" id="A0A194WXA4"/>
<organism evidence="2 3">
    <name type="scientific">Mollisia scopiformis</name>
    <name type="common">Conifer needle endophyte fungus</name>
    <name type="synonym">Phialocephala scopiformis</name>
    <dbReference type="NCBI Taxonomy" id="149040"/>
    <lineage>
        <taxon>Eukaryota</taxon>
        <taxon>Fungi</taxon>
        <taxon>Dikarya</taxon>
        <taxon>Ascomycota</taxon>
        <taxon>Pezizomycotina</taxon>
        <taxon>Leotiomycetes</taxon>
        <taxon>Helotiales</taxon>
        <taxon>Mollisiaceae</taxon>
        <taxon>Mollisia</taxon>
    </lineage>
</organism>
<sequence length="134" mass="13619">MYTSSIIAAFTTVLALASAVPAPARQIQARAAPVVDVLVQTSPLNSANVQASAVQVILGEVKVVIGNSGFSPSQASKLSISPFGATTDITTVECQAFSDTKGEIPVSGIFSSAYPAILSSTATVPVGSIICEYI</sequence>
<evidence type="ECO:0000313" key="2">
    <source>
        <dbReference type="EMBL" id="KUJ12560.1"/>
    </source>
</evidence>
<dbReference type="KEGG" id="psco:LY89DRAFT_673518"/>
<reference evidence="2 3" key="1">
    <citation type="submission" date="2015-10" db="EMBL/GenBank/DDBJ databases">
        <title>Full genome of DAOMC 229536 Phialocephala scopiformis, a fungal endophyte of spruce producing the potent anti-insectan compound rugulosin.</title>
        <authorList>
            <consortium name="DOE Joint Genome Institute"/>
            <person name="Walker A.K."/>
            <person name="Frasz S.L."/>
            <person name="Seifert K.A."/>
            <person name="Miller J.D."/>
            <person name="Mondo S.J."/>
            <person name="Labutti K."/>
            <person name="Lipzen A."/>
            <person name="Dockter R."/>
            <person name="Kennedy M."/>
            <person name="Grigoriev I.V."/>
            <person name="Spatafora J.W."/>
        </authorList>
    </citation>
    <scope>NUCLEOTIDE SEQUENCE [LARGE SCALE GENOMIC DNA]</scope>
    <source>
        <strain evidence="2 3">CBS 120377</strain>
    </source>
</reference>
<dbReference type="EMBL" id="KQ947424">
    <property type="protein sequence ID" value="KUJ12560.1"/>
    <property type="molecule type" value="Genomic_DNA"/>
</dbReference>
<dbReference type="GeneID" id="28823090"/>
<gene>
    <name evidence="2" type="ORF">LY89DRAFT_673518</name>
</gene>
<proteinExistence type="predicted"/>